<protein>
    <submittedName>
        <fullName evidence="6">LysR family transcriptional regulator</fullName>
    </submittedName>
</protein>
<sequence>MQWDDVRFFLQLARQGSLSGTARAMGVEHSTVARRIGQLEASLDVRLFDRLSRGWQLTQEGQNLLPQALAVEAGVQALQRTAATQQAVSGQVRLSAPPQLLSEVLLPELAAFRQQFPEIDLVLLGERRNASLEQGEAELALRLGEPQTPDLIARPVAAVGYGLYGTVAWQEQAREQRVFVGFDDSMPGLWLKDWFDAHLAGRRQVLRSNDLATQLRAAREGWGIALLPHFLGRQAPELVCLEAEAPPARTLHLLMHPDVRKAQRVRVLADFLVALFQRLDLSQ</sequence>
<gene>
    <name evidence="6" type="ORF">GCM10011290_15840</name>
</gene>
<dbReference type="SUPFAM" id="SSF53850">
    <property type="entry name" value="Periplasmic binding protein-like II"/>
    <property type="match status" value="1"/>
</dbReference>
<dbReference type="PANTHER" id="PTHR30537">
    <property type="entry name" value="HTH-TYPE TRANSCRIPTIONAL REGULATOR"/>
    <property type="match status" value="1"/>
</dbReference>
<keyword evidence="2" id="KW-0805">Transcription regulation</keyword>
<comment type="caution">
    <text evidence="6">The sequence shown here is derived from an EMBL/GenBank/DDBJ whole genome shotgun (WGS) entry which is preliminary data.</text>
</comment>
<dbReference type="InterPro" id="IPR036388">
    <property type="entry name" value="WH-like_DNA-bd_sf"/>
</dbReference>
<dbReference type="Gene3D" id="1.10.10.10">
    <property type="entry name" value="Winged helix-like DNA-binding domain superfamily/Winged helix DNA-binding domain"/>
    <property type="match status" value="1"/>
</dbReference>
<accession>A0ABQ2YN33</accession>
<dbReference type="RefSeq" id="WP_189373607.1">
    <property type="nucleotide sequence ID" value="NZ_BMYW01000004.1"/>
</dbReference>
<evidence type="ECO:0000256" key="2">
    <source>
        <dbReference type="ARBA" id="ARBA00023015"/>
    </source>
</evidence>
<dbReference type="Pfam" id="PF03466">
    <property type="entry name" value="LysR_substrate"/>
    <property type="match status" value="1"/>
</dbReference>
<keyword evidence="7" id="KW-1185">Reference proteome</keyword>
<reference evidence="7" key="1">
    <citation type="journal article" date="2019" name="Int. J. Syst. Evol. Microbiol.">
        <title>The Global Catalogue of Microorganisms (GCM) 10K type strain sequencing project: providing services to taxonomists for standard genome sequencing and annotation.</title>
        <authorList>
            <consortium name="The Broad Institute Genomics Platform"/>
            <consortium name="The Broad Institute Genome Sequencing Center for Infectious Disease"/>
            <person name="Wu L."/>
            <person name="Ma J."/>
        </authorList>
    </citation>
    <scope>NUCLEOTIDE SEQUENCE [LARGE SCALE GENOMIC DNA]</scope>
    <source>
        <strain evidence="7">KCTC 32041</strain>
    </source>
</reference>
<dbReference type="InterPro" id="IPR036390">
    <property type="entry name" value="WH_DNA-bd_sf"/>
</dbReference>
<name>A0ABQ2YN33_9NEIS</name>
<evidence type="ECO:0000313" key="6">
    <source>
        <dbReference type="EMBL" id="GGX88908.1"/>
    </source>
</evidence>
<dbReference type="PANTHER" id="PTHR30537:SF3">
    <property type="entry name" value="TRANSCRIPTIONAL REGULATORY PROTEIN"/>
    <property type="match status" value="1"/>
</dbReference>
<keyword evidence="4" id="KW-0804">Transcription</keyword>
<evidence type="ECO:0000256" key="4">
    <source>
        <dbReference type="ARBA" id="ARBA00023163"/>
    </source>
</evidence>
<dbReference type="EMBL" id="BMYW01000004">
    <property type="protein sequence ID" value="GGX88908.1"/>
    <property type="molecule type" value="Genomic_DNA"/>
</dbReference>
<dbReference type="Gene3D" id="3.40.190.290">
    <property type="match status" value="1"/>
</dbReference>
<proteinExistence type="inferred from homology"/>
<dbReference type="InterPro" id="IPR005119">
    <property type="entry name" value="LysR_subst-bd"/>
</dbReference>
<comment type="similarity">
    <text evidence="1">Belongs to the LysR transcriptional regulatory family.</text>
</comment>
<evidence type="ECO:0000259" key="5">
    <source>
        <dbReference type="PROSITE" id="PS50931"/>
    </source>
</evidence>
<dbReference type="PROSITE" id="PS50931">
    <property type="entry name" value="HTH_LYSR"/>
    <property type="match status" value="1"/>
</dbReference>
<dbReference type="Proteomes" id="UP000600877">
    <property type="component" value="Unassembled WGS sequence"/>
</dbReference>
<organism evidence="6 7">
    <name type="scientific">Vogesella alkaliphila</name>
    <dbReference type="NCBI Taxonomy" id="1193621"/>
    <lineage>
        <taxon>Bacteria</taxon>
        <taxon>Pseudomonadati</taxon>
        <taxon>Pseudomonadota</taxon>
        <taxon>Betaproteobacteria</taxon>
        <taxon>Neisseriales</taxon>
        <taxon>Chromobacteriaceae</taxon>
        <taxon>Vogesella</taxon>
    </lineage>
</organism>
<keyword evidence="3" id="KW-0238">DNA-binding</keyword>
<dbReference type="InterPro" id="IPR058163">
    <property type="entry name" value="LysR-type_TF_proteobact-type"/>
</dbReference>
<evidence type="ECO:0000256" key="1">
    <source>
        <dbReference type="ARBA" id="ARBA00009437"/>
    </source>
</evidence>
<dbReference type="SUPFAM" id="SSF46785">
    <property type="entry name" value="Winged helix' DNA-binding domain"/>
    <property type="match status" value="1"/>
</dbReference>
<evidence type="ECO:0000313" key="7">
    <source>
        <dbReference type="Proteomes" id="UP000600877"/>
    </source>
</evidence>
<evidence type="ECO:0000256" key="3">
    <source>
        <dbReference type="ARBA" id="ARBA00023125"/>
    </source>
</evidence>
<feature type="domain" description="HTH lysR-type" evidence="5">
    <location>
        <begin position="1"/>
        <end position="58"/>
    </location>
</feature>
<dbReference type="InterPro" id="IPR000847">
    <property type="entry name" value="LysR_HTH_N"/>
</dbReference>
<dbReference type="Pfam" id="PF00126">
    <property type="entry name" value="HTH_1"/>
    <property type="match status" value="1"/>
</dbReference>